<evidence type="ECO:0000313" key="4">
    <source>
        <dbReference type="Proteomes" id="UP000557566"/>
    </source>
</evidence>
<comment type="caution">
    <text evidence="3">The sequence shown here is derived from an EMBL/GenBank/DDBJ whole genome shotgun (WGS) entry which is preliminary data.</text>
</comment>
<reference evidence="3 4" key="1">
    <citation type="journal article" date="2020" name="Genome Biol. Evol.">
        <title>A new high-quality draft genome assembly of the Chinese cordyceps Ophiocordyceps sinensis.</title>
        <authorList>
            <person name="Shu R."/>
            <person name="Zhang J."/>
            <person name="Meng Q."/>
            <person name="Zhang H."/>
            <person name="Zhou G."/>
            <person name="Li M."/>
            <person name="Wu P."/>
            <person name="Zhao Y."/>
            <person name="Chen C."/>
            <person name="Qin Q."/>
        </authorList>
    </citation>
    <scope>NUCLEOTIDE SEQUENCE [LARGE SCALE GENOMIC DNA]</scope>
    <source>
        <strain evidence="3 4">IOZ07</strain>
    </source>
</reference>
<feature type="region of interest" description="Disordered" evidence="1">
    <location>
        <begin position="1"/>
        <end position="50"/>
    </location>
</feature>
<dbReference type="CDD" id="cd18186">
    <property type="entry name" value="BTB_POZ_ZBTB_KLHL-like"/>
    <property type="match status" value="1"/>
</dbReference>
<gene>
    <name evidence="3" type="ORF">G6O67_003339</name>
</gene>
<feature type="domain" description="BTB" evidence="2">
    <location>
        <begin position="66"/>
        <end position="136"/>
    </location>
</feature>
<accession>A0A8H4PW12</accession>
<evidence type="ECO:0000256" key="1">
    <source>
        <dbReference type="SAM" id="MobiDB-lite"/>
    </source>
</evidence>
<dbReference type="AlphaFoldDB" id="A0A8H4PW12"/>
<dbReference type="PANTHER" id="PTHR47843">
    <property type="entry name" value="BTB DOMAIN-CONTAINING PROTEIN-RELATED"/>
    <property type="match status" value="1"/>
</dbReference>
<dbReference type="Pfam" id="PF00651">
    <property type="entry name" value="BTB"/>
    <property type="match status" value="1"/>
</dbReference>
<organism evidence="3 4">
    <name type="scientific">Ophiocordyceps sinensis</name>
    <dbReference type="NCBI Taxonomy" id="72228"/>
    <lineage>
        <taxon>Eukaryota</taxon>
        <taxon>Fungi</taxon>
        <taxon>Dikarya</taxon>
        <taxon>Ascomycota</taxon>
        <taxon>Pezizomycotina</taxon>
        <taxon>Sordariomycetes</taxon>
        <taxon>Hypocreomycetidae</taxon>
        <taxon>Hypocreales</taxon>
        <taxon>Ophiocordycipitaceae</taxon>
        <taxon>Ophiocordyceps</taxon>
    </lineage>
</organism>
<sequence length="285" mass="31252">MAQDHSETPVDVDETSTNPAGDIEMAEDGAPAEAQENLPEGSELPFADGDDAVPPRISFMEYLASPVVNLVIGQSERQTLLAAHQALLAKSPFFQSACQGFVDDGSPRQIELPDEDTEAVGGFLEYLYTGEYFPKKLPGQRTLESDASLPAVDDSGDQLLKHARIYTLAEKLGVDPLKSLAISKIHCVNSTAKGEITYARYVYAHTSVDDTTVRAPIASFWATRSHMLRSEAEEEFKSLCLEYPQFGYDVLTRVLDEKLKRERSDKMHPATGSARKRARHSSGAA</sequence>
<evidence type="ECO:0000259" key="2">
    <source>
        <dbReference type="PROSITE" id="PS50097"/>
    </source>
</evidence>
<name>A0A8H4PW12_9HYPO</name>
<feature type="compositionally biased region" description="Basic residues" evidence="1">
    <location>
        <begin position="274"/>
        <end position="285"/>
    </location>
</feature>
<dbReference type="PROSITE" id="PS50097">
    <property type="entry name" value="BTB"/>
    <property type="match status" value="1"/>
</dbReference>
<dbReference type="InterPro" id="IPR011333">
    <property type="entry name" value="SKP1/BTB/POZ_sf"/>
</dbReference>
<dbReference type="PANTHER" id="PTHR47843:SF3">
    <property type="entry name" value="BTB DOMAIN-CONTAINING PROTEIN"/>
    <property type="match status" value="1"/>
</dbReference>
<feature type="region of interest" description="Disordered" evidence="1">
    <location>
        <begin position="262"/>
        <end position="285"/>
    </location>
</feature>
<proteinExistence type="predicted"/>
<dbReference type="SUPFAM" id="SSF54695">
    <property type="entry name" value="POZ domain"/>
    <property type="match status" value="1"/>
</dbReference>
<dbReference type="EMBL" id="JAAVMX010000003">
    <property type="protein sequence ID" value="KAF4511556.1"/>
    <property type="molecule type" value="Genomic_DNA"/>
</dbReference>
<dbReference type="InterPro" id="IPR000210">
    <property type="entry name" value="BTB/POZ_dom"/>
</dbReference>
<dbReference type="OrthoDB" id="3926209at2759"/>
<dbReference type="Proteomes" id="UP000557566">
    <property type="component" value="Unassembled WGS sequence"/>
</dbReference>
<dbReference type="Gene3D" id="3.30.710.10">
    <property type="entry name" value="Potassium Channel Kv1.1, Chain A"/>
    <property type="match status" value="1"/>
</dbReference>
<protein>
    <recommendedName>
        <fullName evidence="2">BTB domain-containing protein</fullName>
    </recommendedName>
</protein>
<keyword evidence="4" id="KW-1185">Reference proteome</keyword>
<evidence type="ECO:0000313" key="3">
    <source>
        <dbReference type="EMBL" id="KAF4511556.1"/>
    </source>
</evidence>